<accession>A0ACA9MNV0</accession>
<evidence type="ECO:0000313" key="1">
    <source>
        <dbReference type="EMBL" id="CAG8599039.1"/>
    </source>
</evidence>
<organism evidence="1 2">
    <name type="scientific">Scutellospora calospora</name>
    <dbReference type="NCBI Taxonomy" id="85575"/>
    <lineage>
        <taxon>Eukaryota</taxon>
        <taxon>Fungi</taxon>
        <taxon>Fungi incertae sedis</taxon>
        <taxon>Mucoromycota</taxon>
        <taxon>Glomeromycotina</taxon>
        <taxon>Glomeromycetes</taxon>
        <taxon>Diversisporales</taxon>
        <taxon>Gigasporaceae</taxon>
        <taxon>Scutellospora</taxon>
    </lineage>
</organism>
<name>A0ACA9MNV0_9GLOM</name>
<gene>
    <name evidence="1" type="ORF">SCALOS_LOCUS6862</name>
</gene>
<reference evidence="1" key="1">
    <citation type="submission" date="2021-06" db="EMBL/GenBank/DDBJ databases">
        <authorList>
            <person name="Kallberg Y."/>
            <person name="Tangrot J."/>
            <person name="Rosling A."/>
        </authorList>
    </citation>
    <scope>NUCLEOTIDE SEQUENCE</scope>
    <source>
        <strain evidence="1">AU212A</strain>
    </source>
</reference>
<dbReference type="Proteomes" id="UP000789860">
    <property type="component" value="Unassembled WGS sequence"/>
</dbReference>
<proteinExistence type="predicted"/>
<dbReference type="EMBL" id="CAJVPM010014095">
    <property type="protein sequence ID" value="CAG8599039.1"/>
    <property type="molecule type" value="Genomic_DNA"/>
</dbReference>
<evidence type="ECO:0000313" key="2">
    <source>
        <dbReference type="Proteomes" id="UP000789860"/>
    </source>
</evidence>
<protein>
    <submittedName>
        <fullName evidence="1">1944_t:CDS:1</fullName>
    </submittedName>
</protein>
<keyword evidence="2" id="KW-1185">Reference proteome</keyword>
<sequence>MPVTSSALLTTKSQQSASTLPETKVASNDLLSHTSSKKKITMPIVFATSKKSVDAASKTNNNLSNEKNHLNNKSTRHFHDSKLDLSKPGKKQLPCSRSNSTSSNSSCDSSNISDNTDHSDNISSSSSTNSLHSLNGIENMLDDYDILNLCTDKNVDNFSFPIISNTNNEVEILNTTIDIPQSSQQPTTKSDKFSNK</sequence>
<feature type="non-terminal residue" evidence="1">
    <location>
        <position position="196"/>
    </location>
</feature>
<comment type="caution">
    <text evidence="1">The sequence shown here is derived from an EMBL/GenBank/DDBJ whole genome shotgun (WGS) entry which is preliminary data.</text>
</comment>